<evidence type="ECO:0000256" key="5">
    <source>
        <dbReference type="ARBA" id="ARBA00044677"/>
    </source>
</evidence>
<name>A0AAV2HKE3_LYMST</name>
<dbReference type="EC" id="2.7.7.102" evidence="6"/>
<evidence type="ECO:0000313" key="10">
    <source>
        <dbReference type="Proteomes" id="UP001497497"/>
    </source>
</evidence>
<evidence type="ECO:0000256" key="6">
    <source>
        <dbReference type="ARBA" id="ARBA00044768"/>
    </source>
</evidence>
<dbReference type="GO" id="GO:0003887">
    <property type="term" value="F:DNA-directed DNA polymerase activity"/>
    <property type="evidence" value="ECO:0007669"/>
    <property type="project" value="UniProtKB-KW"/>
</dbReference>
<comment type="catalytic activity">
    <reaction evidence="7">
        <text>DNA(n) + a 2'-deoxyribonucleoside 5'-triphosphate = DNA(n+1) + diphosphate</text>
        <dbReference type="Rhea" id="RHEA:22508"/>
        <dbReference type="Rhea" id="RHEA-COMP:17339"/>
        <dbReference type="Rhea" id="RHEA-COMP:17340"/>
        <dbReference type="ChEBI" id="CHEBI:33019"/>
        <dbReference type="ChEBI" id="CHEBI:61560"/>
        <dbReference type="ChEBI" id="CHEBI:173112"/>
        <dbReference type="EC" id="2.7.7.7"/>
    </reaction>
    <physiologicalReaction direction="left-to-right" evidence="7">
        <dbReference type="Rhea" id="RHEA:22509"/>
    </physiologicalReaction>
</comment>
<comment type="caution">
    <text evidence="9">The sequence shown here is derived from an EMBL/GenBank/DDBJ whole genome shotgun (WGS) entry which is preliminary data.</text>
</comment>
<comment type="catalytic activity">
    <reaction evidence="5">
        <text>ssDNA + n NTP = ssDNA/pppN(pN)n-1 hybrid + (n-1) diphosphate.</text>
        <dbReference type="EC" id="2.7.7.102"/>
    </reaction>
</comment>
<reference evidence="9 10" key="1">
    <citation type="submission" date="2024-04" db="EMBL/GenBank/DDBJ databases">
        <authorList>
            <consortium name="Genoscope - CEA"/>
            <person name="William W."/>
        </authorList>
    </citation>
    <scope>NUCLEOTIDE SEQUENCE [LARGE SCALE GENOMIC DNA]</scope>
</reference>
<feature type="compositionally biased region" description="Polar residues" evidence="8">
    <location>
        <begin position="304"/>
        <end position="315"/>
    </location>
</feature>
<dbReference type="Proteomes" id="UP001497497">
    <property type="component" value="Unassembled WGS sequence"/>
</dbReference>
<evidence type="ECO:0000313" key="9">
    <source>
        <dbReference type="EMBL" id="CAL1534453.1"/>
    </source>
</evidence>
<dbReference type="PANTHER" id="PTHR31399:SF0">
    <property type="entry name" value="DNA-DIRECTED PRIMASE_POLYMERASE PROTEIN"/>
    <property type="match status" value="1"/>
</dbReference>
<dbReference type="GO" id="GO:0042276">
    <property type="term" value="P:error-prone translesion synthesis"/>
    <property type="evidence" value="ECO:0007669"/>
    <property type="project" value="InterPro"/>
</dbReference>
<evidence type="ECO:0000256" key="1">
    <source>
        <dbReference type="ARBA" id="ARBA00009762"/>
    </source>
</evidence>
<comment type="similarity">
    <text evidence="1">Belongs to the eukaryotic-type primase small subunit family.</text>
</comment>
<dbReference type="PANTHER" id="PTHR31399">
    <property type="entry name" value="DNA-DIRECTED PRIMASE / POLYMERASE PROTEIN"/>
    <property type="match status" value="1"/>
</dbReference>
<dbReference type="GO" id="GO:0031297">
    <property type="term" value="P:replication fork processing"/>
    <property type="evidence" value="ECO:0007669"/>
    <property type="project" value="TreeGrafter"/>
</dbReference>
<evidence type="ECO:0000256" key="4">
    <source>
        <dbReference type="ARBA" id="ARBA00026139"/>
    </source>
</evidence>
<evidence type="ECO:0000256" key="8">
    <source>
        <dbReference type="SAM" id="MobiDB-lite"/>
    </source>
</evidence>
<dbReference type="GO" id="GO:0005759">
    <property type="term" value="C:mitochondrial matrix"/>
    <property type="evidence" value="ECO:0007669"/>
    <property type="project" value="TreeGrafter"/>
</dbReference>
<protein>
    <recommendedName>
        <fullName evidence="4">DNA-directed primase/polymerase protein</fullName>
        <ecNumber evidence="6">2.7.7.102</ecNumber>
        <ecNumber evidence="2">2.7.7.7</ecNumber>
    </recommendedName>
</protein>
<accession>A0AAV2HKE3</accession>
<keyword evidence="3" id="KW-0239">DNA-directed DNA polymerase</keyword>
<proteinExistence type="inferred from homology"/>
<evidence type="ECO:0000256" key="7">
    <source>
        <dbReference type="ARBA" id="ARBA00047303"/>
    </source>
</evidence>
<organism evidence="9 10">
    <name type="scientific">Lymnaea stagnalis</name>
    <name type="common">Great pond snail</name>
    <name type="synonym">Helix stagnalis</name>
    <dbReference type="NCBI Taxonomy" id="6523"/>
    <lineage>
        <taxon>Eukaryota</taxon>
        <taxon>Metazoa</taxon>
        <taxon>Spiralia</taxon>
        <taxon>Lophotrochozoa</taxon>
        <taxon>Mollusca</taxon>
        <taxon>Gastropoda</taxon>
        <taxon>Heterobranchia</taxon>
        <taxon>Euthyneura</taxon>
        <taxon>Panpulmonata</taxon>
        <taxon>Hygrophila</taxon>
        <taxon>Lymnaeoidea</taxon>
        <taxon>Lymnaeidae</taxon>
        <taxon>Lymnaea</taxon>
    </lineage>
</organism>
<feature type="region of interest" description="Disordered" evidence="8">
    <location>
        <begin position="302"/>
        <end position="322"/>
    </location>
</feature>
<dbReference type="EMBL" id="CAXITT010000172">
    <property type="protein sequence ID" value="CAL1534453.1"/>
    <property type="molecule type" value="Genomic_DNA"/>
</dbReference>
<dbReference type="EC" id="2.7.7.7" evidence="2"/>
<dbReference type="Pfam" id="PF03121">
    <property type="entry name" value="Herpes_UL52"/>
    <property type="match status" value="1"/>
</dbReference>
<keyword evidence="10" id="KW-1185">Reference proteome</keyword>
<evidence type="ECO:0000256" key="3">
    <source>
        <dbReference type="ARBA" id="ARBA00022932"/>
    </source>
</evidence>
<dbReference type="GO" id="GO:0009411">
    <property type="term" value="P:response to UV"/>
    <property type="evidence" value="ECO:0007669"/>
    <property type="project" value="TreeGrafter"/>
</dbReference>
<keyword evidence="3" id="KW-0548">Nucleotidyltransferase</keyword>
<gene>
    <name evidence="9" type="ORF">GSLYS_00008413001</name>
</gene>
<evidence type="ECO:0000256" key="2">
    <source>
        <dbReference type="ARBA" id="ARBA00012417"/>
    </source>
</evidence>
<dbReference type="InterPro" id="IPR044917">
    <property type="entry name" value="PRIMPOL"/>
</dbReference>
<sequence>MTTLSTETEITPFPIIKFYGISRKRKSKIEDPANAKGILKKQSWKVPKAYESRILGPTYCWKIFHRQRDAFQFAQKTSEDVHVFAYEFSEGSNADNPGQRRYLVTSLPVFWHYYSQLELCRRHHYEVIPEGKPCKLYFDLEYLREYNLDKDGDKMVDTLIQVVCLWLKKLYNRDCKRSHVLDLDSSTETKFSRHLIFQMENALFENCVTAGAFVRHIFHQLVDVIKIKSTLQKDPPSDRPAPATAGTDLCKSHLSKHLKNKKNVSDLGGLSWDKDHITDEDKQLSLVAEMCEQRLTGCAHDDSAPSTCTSSNLQRVNHEREKESRATTLNVFDVIQRTNTAVEARGSGYSDYETYNHEIEVSYGSNERHSGMRGEGAEVFGQFAWEDLSSLLVKNKDGNETLFCDLGVYTKNRNFRMFMSSKLNKNNPLVVSSRNQFLPDLNSKNKKSQEELFFYSSLISQTQSESSNVEALQMETSKSYHKIPWLNSVPNEGGAVKGDEFSVNDFSLEGSLSTSPYPEIDGFVQNLVTNRGRHGMVRHWTYFTTREILIYDIAGYRWCGNVQREHRSNNIMYVVDLRKGVYYQKCYDPDCQAVGYKSESLDVPYHLLPASFFEDLDTGEELFDSDNEDAQLVAAVSEIETELTDASSHTNDKQLPSFITNLSHHHQQTNTWHNHFDSPDDDILLEAVRKVETSCQ</sequence>
<keyword evidence="3" id="KW-0808">Transferase</keyword>
<dbReference type="GO" id="GO:0006264">
    <property type="term" value="P:mitochondrial DNA replication"/>
    <property type="evidence" value="ECO:0007669"/>
    <property type="project" value="TreeGrafter"/>
</dbReference>
<dbReference type="GO" id="GO:0005634">
    <property type="term" value="C:nucleus"/>
    <property type="evidence" value="ECO:0007669"/>
    <property type="project" value="TreeGrafter"/>
</dbReference>
<dbReference type="AlphaFoldDB" id="A0AAV2HKE3"/>
<dbReference type="GO" id="GO:0003682">
    <property type="term" value="F:chromatin binding"/>
    <property type="evidence" value="ECO:0007669"/>
    <property type="project" value="TreeGrafter"/>
</dbReference>